<organism evidence="2 3">
    <name type="scientific">Leptospira wolbachii serovar Codice str. CDC</name>
    <dbReference type="NCBI Taxonomy" id="1218599"/>
    <lineage>
        <taxon>Bacteria</taxon>
        <taxon>Pseudomonadati</taxon>
        <taxon>Spirochaetota</taxon>
        <taxon>Spirochaetia</taxon>
        <taxon>Leptospirales</taxon>
        <taxon>Leptospiraceae</taxon>
        <taxon>Leptospira</taxon>
    </lineage>
</organism>
<evidence type="ECO:0000256" key="1">
    <source>
        <dbReference type="SAM" id="Phobius"/>
    </source>
</evidence>
<dbReference type="Proteomes" id="UP000013984">
    <property type="component" value="Unassembled WGS sequence"/>
</dbReference>
<dbReference type="EMBL" id="AOGZ02000013">
    <property type="protein sequence ID" value="EOQ97568.1"/>
    <property type="molecule type" value="Genomic_DNA"/>
</dbReference>
<protein>
    <submittedName>
        <fullName evidence="2">Uncharacterized protein</fullName>
    </submittedName>
</protein>
<comment type="caution">
    <text evidence="2">The sequence shown here is derived from an EMBL/GenBank/DDBJ whole genome shotgun (WGS) entry which is preliminary data.</text>
</comment>
<feature type="transmembrane region" description="Helical" evidence="1">
    <location>
        <begin position="6"/>
        <end position="23"/>
    </location>
</feature>
<keyword evidence="1" id="KW-0812">Transmembrane</keyword>
<name>R9A5S4_9LEPT</name>
<dbReference type="AlphaFoldDB" id="R9A5S4"/>
<accession>R9A5S4</accession>
<evidence type="ECO:0000313" key="2">
    <source>
        <dbReference type="EMBL" id="EOQ97568.1"/>
    </source>
</evidence>
<sequence length="37" mass="4441">MMAQLFYFSGVLAFLVIFLFPFWRRRKDKLGFGYGAF</sequence>
<keyword evidence="1" id="KW-1133">Transmembrane helix</keyword>
<reference evidence="2" key="1">
    <citation type="submission" date="2013-04" db="EMBL/GenBank/DDBJ databases">
        <authorList>
            <person name="Harkins D.M."/>
            <person name="Durkin A.S."/>
            <person name="Brinkac L.M."/>
            <person name="Haft D.H."/>
            <person name="Selengut J.D."/>
            <person name="Sanka R."/>
            <person name="DePew J."/>
            <person name="Purushe J."/>
            <person name="Galloway R.L."/>
            <person name="Vinetz J.M."/>
            <person name="Sutton G.G."/>
            <person name="Nierman W.C."/>
            <person name="Fouts D.E."/>
        </authorList>
    </citation>
    <scope>NUCLEOTIDE SEQUENCE [LARGE SCALE GENOMIC DNA]</scope>
    <source>
        <strain evidence="2">CDC</strain>
    </source>
</reference>
<proteinExistence type="predicted"/>
<keyword evidence="3" id="KW-1185">Reference proteome</keyword>
<keyword evidence="1" id="KW-0472">Membrane</keyword>
<gene>
    <name evidence="2" type="ORF">LEP1GSC195_0165</name>
</gene>
<evidence type="ECO:0000313" key="3">
    <source>
        <dbReference type="Proteomes" id="UP000013984"/>
    </source>
</evidence>